<keyword evidence="9 17" id="KW-1133">Transmembrane helix</keyword>
<feature type="transmembrane region" description="Helical" evidence="17">
    <location>
        <begin position="156"/>
        <end position="175"/>
    </location>
</feature>
<evidence type="ECO:0000256" key="6">
    <source>
        <dbReference type="ARBA" id="ARBA00022516"/>
    </source>
</evidence>
<evidence type="ECO:0000256" key="10">
    <source>
        <dbReference type="ARBA" id="ARBA00023098"/>
    </source>
</evidence>
<keyword evidence="7 16" id="KW-0808">Transferase</keyword>
<keyword evidence="12" id="KW-0594">Phospholipid biosynthesis</keyword>
<dbReference type="GO" id="GO:0008444">
    <property type="term" value="F:CDP-diacylglycerol-glycerol-3-phosphate 3-phosphatidyltransferase activity"/>
    <property type="evidence" value="ECO:0007669"/>
    <property type="project" value="UniProtKB-UniRule"/>
</dbReference>
<feature type="transmembrane region" description="Helical" evidence="17">
    <location>
        <begin position="34"/>
        <end position="53"/>
    </location>
</feature>
<keyword evidence="6" id="KW-0444">Lipid biosynthesis</keyword>
<dbReference type="PIRSF" id="PIRSF000847">
    <property type="entry name" value="Phos_ph_gly_syn"/>
    <property type="match status" value="1"/>
</dbReference>
<evidence type="ECO:0000256" key="11">
    <source>
        <dbReference type="ARBA" id="ARBA00023136"/>
    </source>
</evidence>
<dbReference type="Pfam" id="PF01066">
    <property type="entry name" value="CDP-OH_P_transf"/>
    <property type="match status" value="1"/>
</dbReference>
<proteinExistence type="inferred from homology"/>
<dbReference type="GO" id="GO:0046474">
    <property type="term" value="P:glycerophospholipid biosynthetic process"/>
    <property type="evidence" value="ECO:0007669"/>
    <property type="project" value="TreeGrafter"/>
</dbReference>
<comment type="catalytic activity">
    <reaction evidence="14">
        <text>a CDP-1,2-diacyl-sn-glycerol + sn-glycerol 3-phosphate = a 1,2-diacyl-sn-glycero-3-phospho-(1'-sn-glycero-3'-phosphate) + CMP + H(+)</text>
        <dbReference type="Rhea" id="RHEA:12593"/>
        <dbReference type="ChEBI" id="CHEBI:15378"/>
        <dbReference type="ChEBI" id="CHEBI:57597"/>
        <dbReference type="ChEBI" id="CHEBI:58332"/>
        <dbReference type="ChEBI" id="CHEBI:60110"/>
        <dbReference type="ChEBI" id="CHEBI:60377"/>
        <dbReference type="EC" id="2.7.8.5"/>
    </reaction>
</comment>
<evidence type="ECO:0000256" key="13">
    <source>
        <dbReference type="ARBA" id="ARBA00023264"/>
    </source>
</evidence>
<dbReference type="GO" id="GO:0005886">
    <property type="term" value="C:plasma membrane"/>
    <property type="evidence" value="ECO:0007669"/>
    <property type="project" value="TreeGrafter"/>
</dbReference>
<evidence type="ECO:0000256" key="7">
    <source>
        <dbReference type="ARBA" id="ARBA00022679"/>
    </source>
</evidence>
<dbReference type="PANTHER" id="PTHR14269:SF62">
    <property type="entry name" value="CDP-DIACYLGLYCEROL--GLYCEROL-3-PHOSPHATE 3-PHOSPHATIDYLTRANSFERASE 1, CHLOROPLASTIC"/>
    <property type="match status" value="1"/>
</dbReference>
<evidence type="ECO:0000256" key="9">
    <source>
        <dbReference type="ARBA" id="ARBA00022989"/>
    </source>
</evidence>
<evidence type="ECO:0000256" key="16">
    <source>
        <dbReference type="RuleBase" id="RU003750"/>
    </source>
</evidence>
<gene>
    <name evidence="18" type="primary">pgsA</name>
    <name evidence="18" type="ORF">EPV75_06380</name>
</gene>
<evidence type="ECO:0000313" key="18">
    <source>
        <dbReference type="EMBL" id="QAB15321.1"/>
    </source>
</evidence>
<dbReference type="PANTHER" id="PTHR14269">
    <property type="entry name" value="CDP-DIACYLGLYCEROL--GLYCEROL-3-PHOSPHATE 3-PHOSPHATIDYLTRANSFERASE-RELATED"/>
    <property type="match status" value="1"/>
</dbReference>
<evidence type="ECO:0000256" key="4">
    <source>
        <dbReference type="ARBA" id="ARBA00013170"/>
    </source>
</evidence>
<dbReference type="EMBL" id="CP035033">
    <property type="protein sequence ID" value="QAB15321.1"/>
    <property type="molecule type" value="Genomic_DNA"/>
</dbReference>
<evidence type="ECO:0000256" key="5">
    <source>
        <dbReference type="ARBA" id="ARBA00014944"/>
    </source>
</evidence>
<keyword evidence="10" id="KW-0443">Lipid metabolism</keyword>
<dbReference type="KEGG" id="htr:EPV75_06380"/>
<dbReference type="PROSITE" id="PS00379">
    <property type="entry name" value="CDP_ALCOHOL_P_TRANSF"/>
    <property type="match status" value="1"/>
</dbReference>
<dbReference type="InterPro" id="IPR043130">
    <property type="entry name" value="CDP-OH_PTrfase_TM_dom"/>
</dbReference>
<dbReference type="InterPro" id="IPR048254">
    <property type="entry name" value="CDP_ALCOHOL_P_TRANSF_CS"/>
</dbReference>
<evidence type="ECO:0000256" key="15">
    <source>
        <dbReference type="NCBIfam" id="TIGR00560"/>
    </source>
</evidence>
<keyword evidence="8 17" id="KW-0812">Transmembrane</keyword>
<dbReference type="AlphaFoldDB" id="A0A410H336"/>
<organism evidence="18 19">
    <name type="scientific">Hydrogenovibrio thermophilus</name>
    <dbReference type="NCBI Taxonomy" id="265883"/>
    <lineage>
        <taxon>Bacteria</taxon>
        <taxon>Pseudomonadati</taxon>
        <taxon>Pseudomonadota</taxon>
        <taxon>Gammaproteobacteria</taxon>
        <taxon>Thiotrichales</taxon>
        <taxon>Piscirickettsiaceae</taxon>
        <taxon>Hydrogenovibrio</taxon>
    </lineage>
</organism>
<sequence>MSLQSLPMMMTWSRVLLIPVFLICYYAPIEDARFWAGLAFMIAAITDWFDGFLARKLNVSSKLGAFLDPVADKLIVAAALIVVAVEYQNIWVTLSAIVIMMREVSISALREWMAENNAREVVAVSNLGKVKTASQLAALTWLLYGGELWGVDWGTLGFPMLYFAAILTIITWYQYGRAALPVILDTSSEDAKDSH</sequence>
<feature type="transmembrane region" description="Helical" evidence="17">
    <location>
        <begin position="12"/>
        <end position="28"/>
    </location>
</feature>
<evidence type="ECO:0000313" key="19">
    <source>
        <dbReference type="Proteomes" id="UP000285478"/>
    </source>
</evidence>
<evidence type="ECO:0000256" key="2">
    <source>
        <dbReference type="ARBA" id="ARBA00005042"/>
    </source>
</evidence>
<evidence type="ECO:0000256" key="14">
    <source>
        <dbReference type="ARBA" id="ARBA00048586"/>
    </source>
</evidence>
<reference evidence="18 19" key="1">
    <citation type="journal article" date="2018" name="Environ. Microbiol.">
        <title>Genomes of ubiquitous marine and hypersaline Hydrogenovibrio, Thiomicrorhabdus and Thiomicrospira spp. encode a diversity of mechanisms to sustain chemolithoautotrophy in heterogeneous environments.</title>
        <authorList>
            <person name="Scott K.M."/>
            <person name="Williams J."/>
            <person name="Porter C.M.B."/>
            <person name="Russel S."/>
            <person name="Harmer T.L."/>
            <person name="Paul J.H."/>
            <person name="Antonen K.M."/>
            <person name="Bridges M.K."/>
            <person name="Camper G.J."/>
            <person name="Campla C.K."/>
            <person name="Casella L.G."/>
            <person name="Chase E."/>
            <person name="Conrad J.W."/>
            <person name="Cruz M.C."/>
            <person name="Dunlap D.S."/>
            <person name="Duran L."/>
            <person name="Fahsbender E.M."/>
            <person name="Goldsmith D.B."/>
            <person name="Keeley R.F."/>
            <person name="Kondoff M.R."/>
            <person name="Kussy B.I."/>
            <person name="Lane M.K."/>
            <person name="Lawler S."/>
            <person name="Leigh B.A."/>
            <person name="Lewis C."/>
            <person name="Lostal L.M."/>
            <person name="Marking D."/>
            <person name="Mancera P.A."/>
            <person name="McClenthan E.C."/>
            <person name="McIntyre E.A."/>
            <person name="Mine J.A."/>
            <person name="Modi S."/>
            <person name="Moore B.D."/>
            <person name="Morgan W.A."/>
            <person name="Nelson K.M."/>
            <person name="Nguyen K.N."/>
            <person name="Ogburn N."/>
            <person name="Parrino D.G."/>
            <person name="Pedapudi A.D."/>
            <person name="Pelham R.P."/>
            <person name="Preece A.M."/>
            <person name="Rampersad E.A."/>
            <person name="Richardson J.C."/>
            <person name="Rodgers C.M."/>
            <person name="Schaffer B.L."/>
            <person name="Sheridan N.E."/>
            <person name="Solone M.R."/>
            <person name="Staley Z.R."/>
            <person name="Tabuchi M."/>
            <person name="Waide R.J."/>
            <person name="Wanjugi P.W."/>
            <person name="Young S."/>
            <person name="Clum A."/>
            <person name="Daum C."/>
            <person name="Huntemann M."/>
            <person name="Ivanova N."/>
            <person name="Kyrpides N."/>
            <person name="Mikhailova N."/>
            <person name="Palaniappan K."/>
            <person name="Pillay M."/>
            <person name="Reddy T.B.K."/>
            <person name="Shapiro N."/>
            <person name="Stamatis D."/>
            <person name="Varghese N."/>
            <person name="Woyke T."/>
            <person name="Boden R."/>
            <person name="Freyermuth S.K."/>
            <person name="Kerfeld C.A."/>
        </authorList>
    </citation>
    <scope>NUCLEOTIDE SEQUENCE [LARGE SCALE GENOMIC DNA]</scope>
    <source>
        <strain evidence="18 19">JR-2</strain>
    </source>
</reference>
<dbReference type="Gene3D" id="1.20.120.1760">
    <property type="match status" value="1"/>
</dbReference>
<evidence type="ECO:0000256" key="3">
    <source>
        <dbReference type="ARBA" id="ARBA00010441"/>
    </source>
</evidence>
<evidence type="ECO:0000256" key="17">
    <source>
        <dbReference type="SAM" id="Phobius"/>
    </source>
</evidence>
<dbReference type="EC" id="2.7.8.5" evidence="4 15"/>
<dbReference type="InterPro" id="IPR050324">
    <property type="entry name" value="CDP-alcohol_PTase-I"/>
</dbReference>
<protein>
    <recommendedName>
        <fullName evidence="5 15">CDP-diacylglycerol--glycerol-3-phosphate 3-phosphatidyltransferase</fullName>
        <ecNumber evidence="4 15">2.7.8.5</ecNumber>
    </recommendedName>
</protein>
<name>A0A410H336_9GAMM</name>
<dbReference type="InterPro" id="IPR004570">
    <property type="entry name" value="Phosphatidylglycerol_P_synth"/>
</dbReference>
<evidence type="ECO:0000256" key="1">
    <source>
        <dbReference type="ARBA" id="ARBA00004141"/>
    </source>
</evidence>
<comment type="subcellular location">
    <subcellularLocation>
        <location evidence="1">Membrane</location>
        <topology evidence="1">Multi-pass membrane protein</topology>
    </subcellularLocation>
</comment>
<dbReference type="RefSeq" id="WP_128384842.1">
    <property type="nucleotide sequence ID" value="NZ_CP035033.1"/>
</dbReference>
<keyword evidence="19" id="KW-1185">Reference proteome</keyword>
<evidence type="ECO:0000256" key="12">
    <source>
        <dbReference type="ARBA" id="ARBA00023209"/>
    </source>
</evidence>
<dbReference type="NCBIfam" id="TIGR00560">
    <property type="entry name" value="pgsA"/>
    <property type="match status" value="1"/>
</dbReference>
<comment type="similarity">
    <text evidence="3 16">Belongs to the CDP-alcohol phosphatidyltransferase class-I family.</text>
</comment>
<dbReference type="InterPro" id="IPR000462">
    <property type="entry name" value="CDP-OH_P_trans"/>
</dbReference>
<dbReference type="Proteomes" id="UP000285478">
    <property type="component" value="Chromosome"/>
</dbReference>
<keyword evidence="13" id="KW-1208">Phospholipid metabolism</keyword>
<keyword evidence="11 17" id="KW-0472">Membrane</keyword>
<comment type="pathway">
    <text evidence="2">Phospholipid metabolism; phosphatidylglycerol biosynthesis; phosphatidylglycerol from CDP-diacylglycerol: step 1/2.</text>
</comment>
<evidence type="ECO:0000256" key="8">
    <source>
        <dbReference type="ARBA" id="ARBA00022692"/>
    </source>
</evidence>
<accession>A0A410H336</accession>